<comment type="similarity">
    <text evidence="2 6">Belongs to the BI1 family.</text>
</comment>
<evidence type="ECO:0008006" key="9">
    <source>
        <dbReference type="Google" id="ProtNLM"/>
    </source>
</evidence>
<feature type="transmembrane region" description="Helical" evidence="6">
    <location>
        <begin position="100"/>
        <end position="122"/>
    </location>
</feature>
<feature type="transmembrane region" description="Helical" evidence="6">
    <location>
        <begin position="223"/>
        <end position="243"/>
    </location>
</feature>
<evidence type="ECO:0000256" key="2">
    <source>
        <dbReference type="ARBA" id="ARBA00010350"/>
    </source>
</evidence>
<proteinExistence type="inferred from homology"/>
<gene>
    <name evidence="7" type="ORF">HMPREF3221_02407</name>
</gene>
<keyword evidence="4 6" id="KW-1133">Transmembrane helix</keyword>
<evidence type="ECO:0000256" key="4">
    <source>
        <dbReference type="ARBA" id="ARBA00022989"/>
    </source>
</evidence>
<dbReference type="Pfam" id="PF01027">
    <property type="entry name" value="Bax1-I"/>
    <property type="match status" value="1"/>
</dbReference>
<keyword evidence="8" id="KW-1185">Reference proteome</keyword>
<name>A0A133NAE8_FUSNU</name>
<dbReference type="CDD" id="cd10432">
    <property type="entry name" value="BI-1-like_bacterial"/>
    <property type="match status" value="1"/>
</dbReference>
<dbReference type="PANTHER" id="PTHR23291:SF50">
    <property type="entry name" value="PROTEIN LIFEGUARD 4"/>
    <property type="match status" value="1"/>
</dbReference>
<evidence type="ECO:0000313" key="7">
    <source>
        <dbReference type="EMBL" id="KXA13274.1"/>
    </source>
</evidence>
<dbReference type="AlphaFoldDB" id="A0A133NAE8"/>
<dbReference type="Proteomes" id="UP000070401">
    <property type="component" value="Unassembled WGS sequence"/>
</dbReference>
<keyword evidence="3 6" id="KW-0812">Transmembrane</keyword>
<dbReference type="GO" id="GO:0005886">
    <property type="term" value="C:plasma membrane"/>
    <property type="evidence" value="ECO:0007669"/>
    <property type="project" value="TreeGrafter"/>
</dbReference>
<feature type="transmembrane region" description="Helical" evidence="6">
    <location>
        <begin position="128"/>
        <end position="147"/>
    </location>
</feature>
<feature type="transmembrane region" description="Helical" evidence="6">
    <location>
        <begin position="74"/>
        <end position="93"/>
    </location>
</feature>
<evidence type="ECO:0000256" key="5">
    <source>
        <dbReference type="ARBA" id="ARBA00023136"/>
    </source>
</evidence>
<evidence type="ECO:0000256" key="6">
    <source>
        <dbReference type="RuleBase" id="RU004379"/>
    </source>
</evidence>
<dbReference type="PATRIC" id="fig|851.8.peg.2439"/>
<sequence>MKKLKVILQKIIIKIYKMGGKDMYYNMNDIDVRSSNNFLRKVFLYMILGVAISFGTGAYLLYFNQNLLYSLLNYYQFLLIAELAMVFSISFFINKISSSLARILFLAYSLINGMTLTVVGLIYVPQVIFYAFMITLTIFVVTAIYGYTTQEDLSSYRRFFMIALISLIILSIINIFLKANMLEWIITIAGTVIFTGLIAYDVNRIKWISYQLADGDNEVMEKMGIIGALSLYLDFVNLFFYILRIFGRKK</sequence>
<evidence type="ECO:0000256" key="1">
    <source>
        <dbReference type="ARBA" id="ARBA00004141"/>
    </source>
</evidence>
<comment type="subcellular location">
    <subcellularLocation>
        <location evidence="1">Membrane</location>
        <topology evidence="1">Multi-pass membrane protein</topology>
    </subcellularLocation>
</comment>
<evidence type="ECO:0000313" key="8">
    <source>
        <dbReference type="Proteomes" id="UP000070401"/>
    </source>
</evidence>
<dbReference type="eggNOG" id="COG0670">
    <property type="taxonomic scope" value="Bacteria"/>
</dbReference>
<protein>
    <recommendedName>
        <fullName evidence="9">Inner membrane protein YbhL</fullName>
    </recommendedName>
</protein>
<feature type="transmembrane region" description="Helical" evidence="6">
    <location>
        <begin position="159"/>
        <end position="177"/>
    </location>
</feature>
<feature type="transmembrane region" description="Helical" evidence="6">
    <location>
        <begin position="42"/>
        <end position="62"/>
    </location>
</feature>
<accession>A0A133NAE8</accession>
<evidence type="ECO:0000256" key="3">
    <source>
        <dbReference type="ARBA" id="ARBA00022692"/>
    </source>
</evidence>
<dbReference type="InterPro" id="IPR006214">
    <property type="entry name" value="Bax_inhibitor_1-related"/>
</dbReference>
<comment type="caution">
    <text evidence="7">The sequence shown here is derived from an EMBL/GenBank/DDBJ whole genome shotgun (WGS) entry which is preliminary data.</text>
</comment>
<dbReference type="STRING" id="1408287.GCA_000493815_02053"/>
<keyword evidence="5 6" id="KW-0472">Membrane</keyword>
<reference evidence="8" key="1">
    <citation type="submission" date="2016-01" db="EMBL/GenBank/DDBJ databases">
        <authorList>
            <person name="Mitreva M."/>
            <person name="Pepin K.H."/>
            <person name="Mihindukulasuriya K.A."/>
            <person name="Fulton R."/>
            <person name="Fronick C."/>
            <person name="O'Laughlin M."/>
            <person name="Miner T."/>
            <person name="Herter B."/>
            <person name="Rosa B.A."/>
            <person name="Cordes M."/>
            <person name="Tomlinson C."/>
            <person name="Wollam A."/>
            <person name="Palsikar V.B."/>
            <person name="Mardis E.R."/>
            <person name="Wilson R.K."/>
        </authorList>
    </citation>
    <scope>NUCLEOTIDE SEQUENCE [LARGE SCALE GENOMIC DNA]</scope>
    <source>
        <strain evidence="8">MJR7757B</strain>
    </source>
</reference>
<feature type="transmembrane region" description="Helical" evidence="6">
    <location>
        <begin position="183"/>
        <end position="202"/>
    </location>
</feature>
<organism evidence="7 8">
    <name type="scientific">Fusobacterium nucleatum</name>
    <dbReference type="NCBI Taxonomy" id="851"/>
    <lineage>
        <taxon>Bacteria</taxon>
        <taxon>Fusobacteriati</taxon>
        <taxon>Fusobacteriota</taxon>
        <taxon>Fusobacteriia</taxon>
        <taxon>Fusobacteriales</taxon>
        <taxon>Fusobacteriaceae</taxon>
        <taxon>Fusobacterium</taxon>
    </lineage>
</organism>
<dbReference type="EMBL" id="LRPY01000285">
    <property type="protein sequence ID" value="KXA13274.1"/>
    <property type="molecule type" value="Genomic_DNA"/>
</dbReference>
<dbReference type="PANTHER" id="PTHR23291">
    <property type="entry name" value="BAX INHIBITOR-RELATED"/>
    <property type="match status" value="1"/>
</dbReference>